<dbReference type="CDD" id="cd04301">
    <property type="entry name" value="NAT_SF"/>
    <property type="match status" value="1"/>
</dbReference>
<proteinExistence type="inferred from homology"/>
<keyword evidence="6" id="KW-1185">Reference proteome</keyword>
<evidence type="ECO:0000256" key="2">
    <source>
        <dbReference type="ARBA" id="ARBA00022679"/>
    </source>
</evidence>
<dbReference type="InterPro" id="IPR016181">
    <property type="entry name" value="Acyl_CoA_acyltransferase"/>
</dbReference>
<sequence>MPNEKISLRRGTEADAELLLEFIRALAEYEHLIVSSDAEILRRDVFLDKRAEAVFAEIAGQPVGMALFFFTYSTFSGRKVIYLEDIFVKDAFRGQGIGKELLCYVARLAVEQNCDRLDWAALSWNKPAQDFYQKLGAVPLQGWDRYFLYGEALQKLAGCPTGSGNTTGH</sequence>
<evidence type="ECO:0000256" key="3">
    <source>
        <dbReference type="ARBA" id="ARBA00023315"/>
    </source>
</evidence>
<feature type="domain" description="N-acetyltransferase" evidence="4">
    <location>
        <begin position="6"/>
        <end position="154"/>
    </location>
</feature>
<dbReference type="Gene3D" id="3.40.630.30">
    <property type="match status" value="1"/>
</dbReference>
<dbReference type="PROSITE" id="PS51186">
    <property type="entry name" value="GNAT"/>
    <property type="match status" value="1"/>
</dbReference>
<dbReference type="FunFam" id="3.40.630.30:FF:000064">
    <property type="entry name" value="GNAT family acetyltransferase"/>
    <property type="match status" value="1"/>
</dbReference>
<keyword evidence="3" id="KW-0012">Acyltransferase</keyword>
<gene>
    <name evidence="5" type="ORF">NO1_0791</name>
</gene>
<dbReference type="PANTHER" id="PTHR10545:SF29">
    <property type="entry name" value="GH14572P-RELATED"/>
    <property type="match status" value="1"/>
</dbReference>
<dbReference type="Proteomes" id="UP000269352">
    <property type="component" value="Unassembled WGS sequence"/>
</dbReference>
<comment type="caution">
    <text evidence="5">The sequence shown here is derived from an EMBL/GenBank/DDBJ whole genome shotgun (WGS) entry which is preliminary data.</text>
</comment>
<dbReference type="InterPro" id="IPR000182">
    <property type="entry name" value="GNAT_dom"/>
</dbReference>
<organism evidence="5 6">
    <name type="scientific">Termititenax aidoneus</name>
    <dbReference type="NCBI Taxonomy" id="2218524"/>
    <lineage>
        <taxon>Bacteria</taxon>
        <taxon>Bacillati</taxon>
        <taxon>Candidatus Margulisiibacteriota</taxon>
        <taxon>Candidatus Termititenacia</taxon>
        <taxon>Candidatus Termititenacales</taxon>
        <taxon>Candidatus Termititenacaceae</taxon>
        <taxon>Candidatus Termititenax</taxon>
    </lineage>
</organism>
<comment type="similarity">
    <text evidence="1">Belongs to the acetyltransferase family.</text>
</comment>
<dbReference type="PANTHER" id="PTHR10545">
    <property type="entry name" value="DIAMINE N-ACETYLTRANSFERASE"/>
    <property type="match status" value="1"/>
</dbReference>
<accession>A0A388TAW0</accession>
<dbReference type="GO" id="GO:0008080">
    <property type="term" value="F:N-acetyltransferase activity"/>
    <property type="evidence" value="ECO:0007669"/>
    <property type="project" value="UniProtKB-ARBA"/>
</dbReference>
<reference evidence="5 6" key="1">
    <citation type="journal article" date="2019" name="ISME J.">
        <title>Genome analyses of uncultured TG2/ZB3 bacteria in 'Margulisbacteria' specifically attached to ectosymbiotic spirochetes of protists in the termite gut.</title>
        <authorList>
            <person name="Utami Y.D."/>
            <person name="Kuwahara H."/>
            <person name="Igai K."/>
            <person name="Murakami T."/>
            <person name="Sugaya K."/>
            <person name="Morikawa T."/>
            <person name="Nagura Y."/>
            <person name="Yuki M."/>
            <person name="Deevong P."/>
            <person name="Inoue T."/>
            <person name="Kihara K."/>
            <person name="Lo N."/>
            <person name="Yamada A."/>
            <person name="Ohkuma M."/>
            <person name="Hongoh Y."/>
        </authorList>
    </citation>
    <scope>NUCLEOTIDE SEQUENCE [LARGE SCALE GENOMIC DNA]</scope>
    <source>
        <strain evidence="5">NkOx7-01</strain>
    </source>
</reference>
<dbReference type="SUPFAM" id="SSF55729">
    <property type="entry name" value="Acyl-CoA N-acyltransferases (Nat)"/>
    <property type="match status" value="1"/>
</dbReference>
<name>A0A388TAW0_TERA1</name>
<evidence type="ECO:0000313" key="6">
    <source>
        <dbReference type="Proteomes" id="UP000269352"/>
    </source>
</evidence>
<dbReference type="EMBL" id="BGZN01000010">
    <property type="protein sequence ID" value="GBR73402.1"/>
    <property type="molecule type" value="Genomic_DNA"/>
</dbReference>
<evidence type="ECO:0000259" key="4">
    <source>
        <dbReference type="PROSITE" id="PS51186"/>
    </source>
</evidence>
<evidence type="ECO:0000313" key="5">
    <source>
        <dbReference type="EMBL" id="GBR73402.1"/>
    </source>
</evidence>
<keyword evidence="2" id="KW-0808">Transferase</keyword>
<dbReference type="AlphaFoldDB" id="A0A388TAW0"/>
<evidence type="ECO:0000256" key="1">
    <source>
        <dbReference type="ARBA" id="ARBA00008694"/>
    </source>
</evidence>
<dbReference type="Pfam" id="PF00583">
    <property type="entry name" value="Acetyltransf_1"/>
    <property type="match status" value="1"/>
</dbReference>
<protein>
    <submittedName>
        <fullName evidence="5">Acetyltransferase GNAT family protein</fullName>
    </submittedName>
</protein>
<dbReference type="InterPro" id="IPR051016">
    <property type="entry name" value="Diverse_Substrate_AcTransf"/>
</dbReference>